<dbReference type="Proteomes" id="UP000773462">
    <property type="component" value="Unassembled WGS sequence"/>
</dbReference>
<name>A0ABS4NWT5_9BACL</name>
<dbReference type="EMBL" id="JAGGLV010000018">
    <property type="protein sequence ID" value="MBP2114506.1"/>
    <property type="molecule type" value="Genomic_DNA"/>
</dbReference>
<keyword evidence="1" id="KW-0413">Isomerase</keyword>
<dbReference type="PANTHER" id="PTHR13887">
    <property type="entry name" value="GLUTATHIONE S-TRANSFERASE KAPPA"/>
    <property type="match status" value="1"/>
</dbReference>
<dbReference type="CDD" id="cd03025">
    <property type="entry name" value="DsbA_FrnE_like"/>
    <property type="match status" value="1"/>
</dbReference>
<dbReference type="GO" id="GO:0016853">
    <property type="term" value="F:isomerase activity"/>
    <property type="evidence" value="ECO:0007669"/>
    <property type="project" value="UniProtKB-KW"/>
</dbReference>
<evidence type="ECO:0000313" key="2">
    <source>
        <dbReference type="Proteomes" id="UP000773462"/>
    </source>
</evidence>
<protein>
    <submittedName>
        <fullName evidence="1">DsbA family dithiol-disulfide isomerase</fullName>
    </submittedName>
</protein>
<dbReference type="PANTHER" id="PTHR13887:SF54">
    <property type="entry name" value="DSBA FAMILY PROTEIN"/>
    <property type="match status" value="1"/>
</dbReference>
<sequence>MNTNPMICDLKTGVCGVSDEEHTQIIDFNPQQQPKVILYYATDPICSHCWAIEPTLNRFIQQYGKYFDLQPLMGGLLAGWNGFADKANGIQQPADVAGHWKEVGAHYRMPIDGTLWLNNPVMSSYPPSRVFKVIQQRHPGKELAYLWSAREAVFVFNRNIGEEEVLADIVNSLGLPGDEIVQAAGQEAAQELLEEDFQKVAQLGVRGFPTFVMVNEENQGIKLVGSRTLQNYVDALQQLIPEPLAPADVPAMPELLAEGHLLFSREIEAMYDIKPEDVAAFTAAALPEHAYRTGQILGEMFIEPA</sequence>
<organism evidence="1 2">
    <name type="scientific">Paenibacillus silagei</name>
    <dbReference type="NCBI Taxonomy" id="1670801"/>
    <lineage>
        <taxon>Bacteria</taxon>
        <taxon>Bacillati</taxon>
        <taxon>Bacillota</taxon>
        <taxon>Bacilli</taxon>
        <taxon>Bacillales</taxon>
        <taxon>Paenibacillaceae</taxon>
        <taxon>Paenibacillus</taxon>
    </lineage>
</organism>
<dbReference type="Pfam" id="PF13743">
    <property type="entry name" value="Thioredoxin_5"/>
    <property type="match status" value="1"/>
</dbReference>
<reference evidence="1 2" key="1">
    <citation type="submission" date="2021-03" db="EMBL/GenBank/DDBJ databases">
        <title>Genomic Encyclopedia of Type Strains, Phase IV (KMG-IV): sequencing the most valuable type-strain genomes for metagenomic binning, comparative biology and taxonomic classification.</title>
        <authorList>
            <person name="Goeker M."/>
        </authorList>
    </citation>
    <scope>NUCLEOTIDE SEQUENCE [LARGE SCALE GENOMIC DNA]</scope>
    <source>
        <strain evidence="1 2">DSM 101953</strain>
    </source>
</reference>
<comment type="caution">
    <text evidence="1">The sequence shown here is derived from an EMBL/GenBank/DDBJ whole genome shotgun (WGS) entry which is preliminary data.</text>
</comment>
<dbReference type="RefSeq" id="WP_209877085.1">
    <property type="nucleotide sequence ID" value="NZ_JAGGLV010000018.1"/>
</dbReference>
<accession>A0ABS4NWT5</accession>
<proteinExistence type="predicted"/>
<dbReference type="SUPFAM" id="SSF52833">
    <property type="entry name" value="Thioredoxin-like"/>
    <property type="match status" value="1"/>
</dbReference>
<dbReference type="InterPro" id="IPR036249">
    <property type="entry name" value="Thioredoxin-like_sf"/>
</dbReference>
<gene>
    <name evidence="1" type="ORF">J2Z70_004675</name>
</gene>
<dbReference type="Gene3D" id="3.40.30.10">
    <property type="entry name" value="Glutaredoxin"/>
    <property type="match status" value="1"/>
</dbReference>
<dbReference type="Gene3D" id="1.10.472.60">
    <property type="entry name" value="putative protein disulfide isomerase domain"/>
    <property type="match status" value="1"/>
</dbReference>
<keyword evidence="2" id="KW-1185">Reference proteome</keyword>
<evidence type="ECO:0000313" key="1">
    <source>
        <dbReference type="EMBL" id="MBP2114506.1"/>
    </source>
</evidence>